<comment type="caution">
    <text evidence="2">The sequence shown here is derived from an EMBL/GenBank/DDBJ whole genome shotgun (WGS) entry which is preliminary data.</text>
</comment>
<dbReference type="InterPro" id="IPR012337">
    <property type="entry name" value="RNaseH-like_sf"/>
</dbReference>
<dbReference type="InterPro" id="IPR002156">
    <property type="entry name" value="RNaseH_domain"/>
</dbReference>
<protein>
    <recommendedName>
        <fullName evidence="1">RNase H type-1 domain-containing protein</fullName>
    </recommendedName>
</protein>
<accession>A0ABN9UL07</accession>
<gene>
    <name evidence="2" type="ORF">PCOR1329_LOCUS49397</name>
</gene>
<dbReference type="Proteomes" id="UP001189429">
    <property type="component" value="Unassembled WGS sequence"/>
</dbReference>
<name>A0ABN9UL07_9DINO</name>
<dbReference type="InterPro" id="IPR036397">
    <property type="entry name" value="RNaseH_sf"/>
</dbReference>
<evidence type="ECO:0000313" key="2">
    <source>
        <dbReference type="EMBL" id="CAK0860423.1"/>
    </source>
</evidence>
<proteinExistence type="predicted"/>
<organism evidence="2 3">
    <name type="scientific">Prorocentrum cordatum</name>
    <dbReference type="NCBI Taxonomy" id="2364126"/>
    <lineage>
        <taxon>Eukaryota</taxon>
        <taxon>Sar</taxon>
        <taxon>Alveolata</taxon>
        <taxon>Dinophyceae</taxon>
        <taxon>Prorocentrales</taxon>
        <taxon>Prorocentraceae</taxon>
        <taxon>Prorocentrum</taxon>
    </lineage>
</organism>
<evidence type="ECO:0000259" key="1">
    <source>
        <dbReference type="PROSITE" id="PS50879"/>
    </source>
</evidence>
<dbReference type="PROSITE" id="PS50879">
    <property type="entry name" value="RNASE_H_1"/>
    <property type="match status" value="1"/>
</dbReference>
<evidence type="ECO:0000313" key="3">
    <source>
        <dbReference type="Proteomes" id="UP001189429"/>
    </source>
</evidence>
<dbReference type="Pfam" id="PF00075">
    <property type="entry name" value="RNase_H"/>
    <property type="match status" value="1"/>
</dbReference>
<keyword evidence="3" id="KW-1185">Reference proteome</keyword>
<reference evidence="2" key="1">
    <citation type="submission" date="2023-10" db="EMBL/GenBank/DDBJ databases">
        <authorList>
            <person name="Chen Y."/>
            <person name="Shah S."/>
            <person name="Dougan E. K."/>
            <person name="Thang M."/>
            <person name="Chan C."/>
        </authorList>
    </citation>
    <scope>NUCLEOTIDE SEQUENCE [LARGE SCALE GENOMIC DNA]</scope>
</reference>
<dbReference type="SUPFAM" id="SSF53098">
    <property type="entry name" value="Ribonuclease H-like"/>
    <property type="match status" value="1"/>
</dbReference>
<sequence>MLQGRGQLDPAFRAARAPVEAMAAALWQTWLPKHVLATVCTWASQHVLTWAHVKGPGGASVLTLARLGWTLHEFPAWRSHKGVLIDFSQLCPRTILKLVDQAVEAWQWSQVAAGEGLEHLRAGCNLALLRRLTSRGRPPRSLADVYRTLQVSERAYLRSVIVNGQWPMVRKAAVGNSASAACLKCQAPRGSLWHRHLLCSTSWPNLEMPSAVANLVPREDIPPVVVLVERCLWPLPLHAFQPPQDEHVTWVRGSGIVEGPSVYVDGAAFESQFPDLCVCGWALVSIGDGPGTPQQRENAKVAGLLCEPVPDIDGAELPAIIHVLIFSMPPIHVYSDSDFVAKGILERGEAATTHPKAAWAHLWRRFWRLLDEFGGLGPLGSLVSKIKAHATVADVQAGRVRDIDRAGNGMADEAAKEAVRPHRAPPALLSRFQQCDQFVLGVGLWIAMAGAVAADHDASHKRTFKRSVPTLQLYEPKVVHSVVSAGGAAWCRVCRCAGVTPGGECGGSVLPRAVAASRALAADGHRPHRLLEVTLSSGTFAPSHPVVVCEACGYGASNRILAPLLAPCNGKPSEHGGRTLKQLIQGFMPGSRKAATCSTRRVELT</sequence>
<dbReference type="Gene3D" id="3.30.420.10">
    <property type="entry name" value="Ribonuclease H-like superfamily/Ribonuclease H"/>
    <property type="match status" value="1"/>
</dbReference>
<dbReference type="EMBL" id="CAUYUJ010015977">
    <property type="protein sequence ID" value="CAK0860423.1"/>
    <property type="molecule type" value="Genomic_DNA"/>
</dbReference>
<feature type="domain" description="RNase H type-1" evidence="1">
    <location>
        <begin position="256"/>
        <end position="420"/>
    </location>
</feature>